<gene>
    <name evidence="10" type="ORF">I9W82_001261</name>
</gene>
<evidence type="ECO:0000256" key="7">
    <source>
        <dbReference type="ARBA" id="ARBA00022801"/>
    </source>
</evidence>
<evidence type="ECO:0000256" key="6">
    <source>
        <dbReference type="ARBA" id="ARBA00022490"/>
    </source>
</evidence>
<dbReference type="GO" id="GO:0046856">
    <property type="term" value="P:phosphatidylinositol dephosphorylation"/>
    <property type="evidence" value="ECO:0007669"/>
    <property type="project" value="InterPro"/>
</dbReference>
<dbReference type="GO" id="GO:0004439">
    <property type="term" value="F:phosphatidylinositol-4,5-bisphosphate 5-phosphatase activity"/>
    <property type="evidence" value="ECO:0007669"/>
    <property type="project" value="UniProtKB-EC"/>
</dbReference>
<dbReference type="FunFam" id="3.60.10.10:FF:000029">
    <property type="entry name" value="Inositol polyphosphate 5-phosphatase"/>
    <property type="match status" value="1"/>
</dbReference>
<dbReference type="Gene3D" id="3.60.10.10">
    <property type="entry name" value="Endonuclease/exonuclease/phosphatase"/>
    <property type="match status" value="1"/>
</dbReference>
<dbReference type="InterPro" id="IPR002013">
    <property type="entry name" value="SAC_dom"/>
</dbReference>
<dbReference type="GO" id="GO:0015031">
    <property type="term" value="P:protein transport"/>
    <property type="evidence" value="ECO:0007669"/>
    <property type="project" value="UniProtKB-KW"/>
</dbReference>
<evidence type="ECO:0000256" key="1">
    <source>
        <dbReference type="ARBA" id="ARBA00004496"/>
    </source>
</evidence>
<dbReference type="GO" id="GO:0005737">
    <property type="term" value="C:cytoplasm"/>
    <property type="evidence" value="ECO:0007669"/>
    <property type="project" value="UniProtKB-SubCell"/>
</dbReference>
<name>A0A8H8DET6_9ASCO</name>
<organism evidence="10 11">
    <name type="scientific">Candida metapsilosis</name>
    <dbReference type="NCBI Taxonomy" id="273372"/>
    <lineage>
        <taxon>Eukaryota</taxon>
        <taxon>Fungi</taxon>
        <taxon>Dikarya</taxon>
        <taxon>Ascomycota</taxon>
        <taxon>Saccharomycotina</taxon>
        <taxon>Pichiomycetes</taxon>
        <taxon>Debaryomycetaceae</taxon>
        <taxon>Candida/Lodderomyces clade</taxon>
        <taxon>Candida</taxon>
    </lineage>
</organism>
<dbReference type="RefSeq" id="XP_067551282.1">
    <property type="nucleotide sequence ID" value="XM_067689987.1"/>
</dbReference>
<dbReference type="PROSITE" id="PS50275">
    <property type="entry name" value="SAC"/>
    <property type="match status" value="1"/>
</dbReference>
<proteinExistence type="inferred from homology"/>
<reference evidence="10 11" key="1">
    <citation type="submission" date="2020-12" db="EMBL/GenBank/DDBJ databases">
        <title>Effect of drift, selection, and recombination on the evolution of hybrid genomes in Candida yeast pathogens.</title>
        <authorList>
            <person name="Mixao V."/>
            <person name="Ksiezopolska E."/>
            <person name="Saus E."/>
            <person name="Boekhout T."/>
            <person name="Gacser A."/>
            <person name="Gabaldon T."/>
        </authorList>
    </citation>
    <scope>NUCLEOTIDE SEQUENCE [LARGE SCALE GENOMIC DNA]</scope>
    <source>
        <strain evidence="10 11">BP57</strain>
    </source>
</reference>
<dbReference type="InterPro" id="IPR046985">
    <property type="entry name" value="IP5"/>
</dbReference>
<keyword evidence="7" id="KW-0378">Hydrolase</keyword>
<dbReference type="SUPFAM" id="SSF56219">
    <property type="entry name" value="DNase I-like"/>
    <property type="match status" value="1"/>
</dbReference>
<evidence type="ECO:0000256" key="4">
    <source>
        <dbReference type="ARBA" id="ARBA00013044"/>
    </source>
</evidence>
<evidence type="ECO:0000256" key="3">
    <source>
        <dbReference type="ARBA" id="ARBA00009678"/>
    </source>
</evidence>
<comment type="similarity">
    <text evidence="3">In the central section; belongs to the inositol 1,4,5-trisphosphate 5-phosphatase family.</text>
</comment>
<dbReference type="SMART" id="SM00128">
    <property type="entry name" value="IPPc"/>
    <property type="match status" value="1"/>
</dbReference>
<dbReference type="EMBL" id="JAEOAQ010000001">
    <property type="protein sequence ID" value="KAG5422166.1"/>
    <property type="molecule type" value="Genomic_DNA"/>
</dbReference>
<keyword evidence="5" id="KW-0813">Transport</keyword>
<keyword evidence="11" id="KW-1185">Reference proteome</keyword>
<evidence type="ECO:0000313" key="10">
    <source>
        <dbReference type="EMBL" id="KAG5422166.1"/>
    </source>
</evidence>
<dbReference type="PANTHER" id="PTHR11200:SF269">
    <property type="entry name" value="PHOSPHATIDYLINOSITOL 4,5-BISPHOSPHATE 5-PHOSPHATASE INP51"/>
    <property type="match status" value="1"/>
</dbReference>
<keyword evidence="6" id="KW-0963">Cytoplasm</keyword>
<keyword evidence="8" id="KW-0653">Protein transport</keyword>
<accession>A0A8H8DET6</accession>
<evidence type="ECO:0000256" key="8">
    <source>
        <dbReference type="ARBA" id="ARBA00022927"/>
    </source>
</evidence>
<dbReference type="InterPro" id="IPR036691">
    <property type="entry name" value="Endo/exonu/phosph_ase_sf"/>
</dbReference>
<evidence type="ECO:0000256" key="5">
    <source>
        <dbReference type="ARBA" id="ARBA00022448"/>
    </source>
</evidence>
<dbReference type="Pfam" id="PF22669">
    <property type="entry name" value="Exo_endo_phos2"/>
    <property type="match status" value="1"/>
</dbReference>
<dbReference type="Pfam" id="PF02383">
    <property type="entry name" value="Syja_N"/>
    <property type="match status" value="1"/>
</dbReference>
<dbReference type="InterPro" id="IPR000300">
    <property type="entry name" value="IPPc"/>
</dbReference>
<sequence length="989" mass="113400">MRLYLNDKPRTFVLTTTTHALIIRHPNPTYEHEHRGIRSRILGHKRHHSEKDDCKVLVEFVLKDYINLSSYRDVTPKRNKLLGFIGLLPLKGKVFLGFITHHEHVASPTLNDKVYRITGTEFYCLNSDEYDYIFDREYDELRYQDEKIKYPGSSVRKLLSSGAFFYSRQFDITSTIQERGIGTSDFKLIADASYFRRFSWNMFMIEELLEFRNRLTLSEQRLIDETGFLIVIARGYAKTVNTEVAGQDALLTLISKQSSAKEGPIFGDWGCDGNGCVANYLESEVILYTEHFCLSYVIARGNVPMYWELENKVSKNIIGAGNKKIVFPRSFEASQEAFTRHIDRLASQYGDVHVINELSDKSYKGVLNASFEEQVKYFVANRDPATSDFKFQYTHLPIPSARIKRIGYTSQNPSEVSSQVVNSVKDFGALFYDDATTSFVGKQLGVFRINSFDSLNKANFLSKVISQEVIELAFSEIGIHLDRELFTSHAKLWKENDIIITQLTLNFVSYSDKLHTSTKSGASSVKSHITKKYLSGVVDNAKPNELVLLKLLGRLQDQSPITLHNPLHDYIDKELAKRSKEFTSESDVSVFASTFNVNGTFYEGDINEWIFPHGKSHDLVFIGLQEIVELKPNQMMASDFKNKTLWERKILGCLAQQDKYVVMWSGQLGGLLLLLFVRESQVKHISNIEISFKKTGLGGMAANKGGIAVSFKYSDTTMCFVSSHLAAGLSNTEERHNNYKTLIKGIKFSKNRRIPNHDVVIWLGDFNFRIELSNEEVKSMIHQKQYGKLYERDQLNKQMANGETFPFFAEQEIRFPPTYKFDNGTRKYDSSEKQRVPAWTDRILYMSRKNLIKPMDYECIDNIVFSDHRAVYAIFQITAKIVNQVIKKKLSNELYESYNLKDGELQDLSALTYDLGKKGSDYENEKLPPPSSDKQKWWLDGGRPAKVTIPRLAEQGNDLVVNPWHPINPFVATSEPEFVSRKQLETMLN</sequence>
<dbReference type="Proteomes" id="UP000669133">
    <property type="component" value="Unassembled WGS sequence"/>
</dbReference>
<comment type="subcellular location">
    <subcellularLocation>
        <location evidence="1">Cytoplasm</location>
    </subcellularLocation>
</comment>
<dbReference type="PANTHER" id="PTHR11200">
    <property type="entry name" value="INOSITOL 5-PHOSPHATASE"/>
    <property type="match status" value="1"/>
</dbReference>
<evidence type="ECO:0000256" key="2">
    <source>
        <dbReference type="ARBA" id="ARBA00008943"/>
    </source>
</evidence>
<protein>
    <recommendedName>
        <fullName evidence="4">phosphoinositide 5-phosphatase</fullName>
        <ecNumber evidence="4">3.1.3.36</ecNumber>
    </recommendedName>
</protein>
<comment type="similarity">
    <text evidence="2">Belongs to the synaptojanin family.</text>
</comment>
<evidence type="ECO:0000259" key="9">
    <source>
        <dbReference type="PROSITE" id="PS50275"/>
    </source>
</evidence>
<evidence type="ECO:0000313" key="11">
    <source>
        <dbReference type="Proteomes" id="UP000669133"/>
    </source>
</evidence>
<dbReference type="GO" id="GO:0043813">
    <property type="term" value="F:phosphatidylinositol-3,5-bisphosphate 5-phosphatase activity"/>
    <property type="evidence" value="ECO:0007669"/>
    <property type="project" value="TreeGrafter"/>
</dbReference>
<dbReference type="OrthoDB" id="405996at2759"/>
<dbReference type="AlphaFoldDB" id="A0A8H8DET6"/>
<comment type="caution">
    <text evidence="10">The sequence shown here is derived from an EMBL/GenBank/DDBJ whole genome shotgun (WGS) entry which is preliminary data.</text>
</comment>
<dbReference type="EC" id="3.1.3.36" evidence="4"/>
<dbReference type="GO" id="GO:0016020">
    <property type="term" value="C:membrane"/>
    <property type="evidence" value="ECO:0007669"/>
    <property type="project" value="TreeGrafter"/>
</dbReference>
<dbReference type="GeneID" id="93649890"/>
<feature type="domain" description="SAC" evidence="9">
    <location>
        <begin position="155"/>
        <end position="506"/>
    </location>
</feature>